<gene>
    <name evidence="4" type="ORF">GCM10009020_05840</name>
</gene>
<evidence type="ECO:0000313" key="5">
    <source>
        <dbReference type="Proteomes" id="UP001500420"/>
    </source>
</evidence>
<dbReference type="CDD" id="cd03424">
    <property type="entry name" value="NUDIX_ADPRase_Nudt5_UGPPase_Nudt14"/>
    <property type="match status" value="1"/>
</dbReference>
<dbReference type="GO" id="GO:0016787">
    <property type="term" value="F:hydrolase activity"/>
    <property type="evidence" value="ECO:0007669"/>
    <property type="project" value="UniProtKB-KW"/>
</dbReference>
<reference evidence="4 5" key="1">
    <citation type="journal article" date="2019" name="Int. J. Syst. Evol. Microbiol.">
        <title>The Global Catalogue of Microorganisms (GCM) 10K type strain sequencing project: providing services to taxonomists for standard genome sequencing and annotation.</title>
        <authorList>
            <consortium name="The Broad Institute Genomics Platform"/>
            <consortium name="The Broad Institute Genome Sequencing Center for Infectious Disease"/>
            <person name="Wu L."/>
            <person name="Ma J."/>
        </authorList>
    </citation>
    <scope>NUCLEOTIDE SEQUENCE [LARGE SCALE GENOMIC DNA]</scope>
    <source>
        <strain evidence="4 5">JCM 16328</strain>
    </source>
</reference>
<dbReference type="GO" id="GO:0019693">
    <property type="term" value="P:ribose phosphate metabolic process"/>
    <property type="evidence" value="ECO:0007669"/>
    <property type="project" value="TreeGrafter"/>
</dbReference>
<organism evidence="4 5">
    <name type="scientific">Natronoarchaeum mannanilyticum</name>
    <dbReference type="NCBI Taxonomy" id="926360"/>
    <lineage>
        <taxon>Archaea</taxon>
        <taxon>Methanobacteriati</taxon>
        <taxon>Methanobacteriota</taxon>
        <taxon>Stenosarchaea group</taxon>
        <taxon>Halobacteria</taxon>
        <taxon>Halobacteriales</taxon>
        <taxon>Natronoarchaeaceae</taxon>
    </lineage>
</organism>
<name>A0AAV3T690_9EURY</name>
<protein>
    <submittedName>
        <fullName evidence="4">NUDIX hydrolase</fullName>
    </submittedName>
</protein>
<dbReference type="Proteomes" id="UP001500420">
    <property type="component" value="Unassembled WGS sequence"/>
</dbReference>
<evidence type="ECO:0000256" key="1">
    <source>
        <dbReference type="ARBA" id="ARBA00001946"/>
    </source>
</evidence>
<dbReference type="EMBL" id="BAAADV010000001">
    <property type="protein sequence ID" value="GAA0663898.1"/>
    <property type="molecule type" value="Genomic_DNA"/>
</dbReference>
<evidence type="ECO:0000313" key="4">
    <source>
        <dbReference type="EMBL" id="GAA0663898.1"/>
    </source>
</evidence>
<comment type="cofactor">
    <cofactor evidence="1">
        <name>Mg(2+)</name>
        <dbReference type="ChEBI" id="CHEBI:18420"/>
    </cofactor>
</comment>
<dbReference type="InterPro" id="IPR000086">
    <property type="entry name" value="NUDIX_hydrolase_dom"/>
</dbReference>
<keyword evidence="2 4" id="KW-0378">Hydrolase</keyword>
<evidence type="ECO:0000256" key="2">
    <source>
        <dbReference type="ARBA" id="ARBA00022801"/>
    </source>
</evidence>
<comment type="caution">
    <text evidence="4">The sequence shown here is derived from an EMBL/GenBank/DDBJ whole genome shotgun (WGS) entry which is preliminary data.</text>
</comment>
<evidence type="ECO:0000259" key="3">
    <source>
        <dbReference type="PROSITE" id="PS51462"/>
    </source>
</evidence>
<dbReference type="GO" id="GO:0006753">
    <property type="term" value="P:nucleoside phosphate metabolic process"/>
    <property type="evidence" value="ECO:0007669"/>
    <property type="project" value="TreeGrafter"/>
</dbReference>
<dbReference type="SUPFAM" id="SSF55811">
    <property type="entry name" value="Nudix"/>
    <property type="match status" value="1"/>
</dbReference>
<dbReference type="PROSITE" id="PS51462">
    <property type="entry name" value="NUDIX"/>
    <property type="match status" value="1"/>
</dbReference>
<dbReference type="RefSeq" id="WP_343772357.1">
    <property type="nucleotide sequence ID" value="NZ_BAAADV010000001.1"/>
</dbReference>
<dbReference type="PANTHER" id="PTHR11839">
    <property type="entry name" value="UDP/ADP-SUGAR PYROPHOSPHATASE"/>
    <property type="match status" value="1"/>
</dbReference>
<dbReference type="InterPro" id="IPR015797">
    <property type="entry name" value="NUDIX_hydrolase-like_dom_sf"/>
</dbReference>
<dbReference type="AlphaFoldDB" id="A0AAV3T690"/>
<dbReference type="InterPro" id="IPR020084">
    <property type="entry name" value="NUDIX_hydrolase_CS"/>
</dbReference>
<dbReference type="PROSITE" id="PS00893">
    <property type="entry name" value="NUDIX_BOX"/>
    <property type="match status" value="1"/>
</dbReference>
<keyword evidence="5" id="KW-1185">Reference proteome</keyword>
<dbReference type="Gene3D" id="3.90.79.10">
    <property type="entry name" value="Nucleoside Triphosphate Pyrophosphohydrolase"/>
    <property type="match status" value="1"/>
</dbReference>
<proteinExistence type="predicted"/>
<dbReference type="Pfam" id="PF00293">
    <property type="entry name" value="NUDIX"/>
    <property type="match status" value="1"/>
</dbReference>
<sequence length="182" mass="20190">MAEDDLRWETLDSQTAYSCPGFDVVTDDVRFPDGTEGEYDYLSEPPAVVVLPFTSDGDVVVIEEWRQAVDRINRGLPVGGVEPDDESLAAAARRELREETGYETESVSHMTTVEPANGIADSVLHFFVARDCRPTAEQNLDHNESIRTDTTSFEELRAAVAADDVRDGRTALGVLYYELVEN</sequence>
<accession>A0AAV3T690</accession>
<dbReference type="PANTHER" id="PTHR11839:SF18">
    <property type="entry name" value="NUDIX HYDROLASE DOMAIN-CONTAINING PROTEIN"/>
    <property type="match status" value="1"/>
</dbReference>
<feature type="domain" description="Nudix hydrolase" evidence="3">
    <location>
        <begin position="43"/>
        <end position="176"/>
    </location>
</feature>